<name>A0A8T0TPN4_PANVG</name>
<feature type="region of interest" description="Disordered" evidence="1">
    <location>
        <begin position="77"/>
        <end position="108"/>
    </location>
</feature>
<protein>
    <submittedName>
        <fullName evidence="2">Uncharacterized protein</fullName>
    </submittedName>
</protein>
<feature type="compositionally biased region" description="Polar residues" evidence="1">
    <location>
        <begin position="206"/>
        <end position="215"/>
    </location>
</feature>
<feature type="region of interest" description="Disordered" evidence="1">
    <location>
        <begin position="133"/>
        <end position="215"/>
    </location>
</feature>
<feature type="compositionally biased region" description="Basic residues" evidence="1">
    <location>
        <begin position="9"/>
        <end position="22"/>
    </location>
</feature>
<comment type="caution">
    <text evidence="2">The sequence shown here is derived from an EMBL/GenBank/DDBJ whole genome shotgun (WGS) entry which is preliminary data.</text>
</comment>
<feature type="region of interest" description="Disordered" evidence="1">
    <location>
        <begin position="1"/>
        <end position="22"/>
    </location>
</feature>
<dbReference type="AlphaFoldDB" id="A0A8T0TPN4"/>
<reference evidence="2" key="1">
    <citation type="submission" date="2020-05" db="EMBL/GenBank/DDBJ databases">
        <title>WGS assembly of Panicum virgatum.</title>
        <authorList>
            <person name="Lovell J.T."/>
            <person name="Jenkins J."/>
            <person name="Shu S."/>
            <person name="Juenger T.E."/>
            <person name="Schmutz J."/>
        </authorList>
    </citation>
    <scope>NUCLEOTIDE SEQUENCE</scope>
    <source>
        <strain evidence="2">AP13</strain>
    </source>
</reference>
<gene>
    <name evidence="2" type="ORF">PVAP13_4KG119815</name>
</gene>
<feature type="compositionally biased region" description="Basic residues" evidence="1">
    <location>
        <begin position="89"/>
        <end position="100"/>
    </location>
</feature>
<dbReference type="EMBL" id="CM029043">
    <property type="protein sequence ID" value="KAG2610993.1"/>
    <property type="molecule type" value="Genomic_DNA"/>
</dbReference>
<feature type="compositionally biased region" description="Pro residues" evidence="1">
    <location>
        <begin position="147"/>
        <end position="159"/>
    </location>
</feature>
<proteinExistence type="predicted"/>
<organism evidence="2 3">
    <name type="scientific">Panicum virgatum</name>
    <name type="common">Blackwell switchgrass</name>
    <dbReference type="NCBI Taxonomy" id="38727"/>
    <lineage>
        <taxon>Eukaryota</taxon>
        <taxon>Viridiplantae</taxon>
        <taxon>Streptophyta</taxon>
        <taxon>Embryophyta</taxon>
        <taxon>Tracheophyta</taxon>
        <taxon>Spermatophyta</taxon>
        <taxon>Magnoliopsida</taxon>
        <taxon>Liliopsida</taxon>
        <taxon>Poales</taxon>
        <taxon>Poaceae</taxon>
        <taxon>PACMAD clade</taxon>
        <taxon>Panicoideae</taxon>
        <taxon>Panicodae</taxon>
        <taxon>Paniceae</taxon>
        <taxon>Panicinae</taxon>
        <taxon>Panicum</taxon>
        <taxon>Panicum sect. Hiantes</taxon>
    </lineage>
</organism>
<evidence type="ECO:0000313" key="2">
    <source>
        <dbReference type="EMBL" id="KAG2610993.1"/>
    </source>
</evidence>
<evidence type="ECO:0000256" key="1">
    <source>
        <dbReference type="SAM" id="MobiDB-lite"/>
    </source>
</evidence>
<accession>A0A8T0TPN4</accession>
<dbReference type="Proteomes" id="UP000823388">
    <property type="component" value="Chromosome 4K"/>
</dbReference>
<sequence>MERRGPFVLRHHGKQQRAWRRRPPQWVDGGHVCGCLHAMASSSTTGRAAAGEAASACCKHGDAEAVLPAGAQAFFGHQRDPRRGAPGGLHRRSQQLRRPHGGGSPLAAAPFLRHAMKGVGARVPWGAAGEGGGGGLAAAGHLRPACRRPPPSRMPPSSAPRPRRQSSQRRRRRGGVRARPAELRAPLRVARRRRRPCTPPRAGPRSFTSSPPRRC</sequence>
<feature type="compositionally biased region" description="Basic residues" evidence="1">
    <location>
        <begin position="161"/>
        <end position="176"/>
    </location>
</feature>
<evidence type="ECO:0000313" key="3">
    <source>
        <dbReference type="Proteomes" id="UP000823388"/>
    </source>
</evidence>
<keyword evidence="3" id="KW-1185">Reference proteome</keyword>